<dbReference type="PROSITE" id="PS00125">
    <property type="entry name" value="SER_THR_PHOSPHATASE"/>
    <property type="match status" value="1"/>
</dbReference>
<dbReference type="SMART" id="SM00156">
    <property type="entry name" value="PP2Ac"/>
    <property type="match status" value="1"/>
</dbReference>
<protein>
    <recommendedName>
        <fullName evidence="1">Serine/threonine-protein phosphatase</fullName>
        <ecNumber evidence="1">3.1.3.16</ecNumber>
    </recommendedName>
</protein>
<comment type="caution">
    <text evidence="3">The sequence shown here is derived from an EMBL/GenBank/DDBJ whole genome shotgun (WGS) entry which is preliminary data.</text>
</comment>
<evidence type="ECO:0000313" key="3">
    <source>
        <dbReference type="EMBL" id="GAB1220462.1"/>
    </source>
</evidence>
<dbReference type="PRINTS" id="PR00114">
    <property type="entry name" value="STPHPHTASE"/>
</dbReference>
<evidence type="ECO:0000313" key="4">
    <source>
        <dbReference type="Proteomes" id="UP001628156"/>
    </source>
</evidence>
<evidence type="ECO:0000256" key="1">
    <source>
        <dbReference type="RuleBase" id="RU004273"/>
    </source>
</evidence>
<name>A0ABQ0DC82_9EUKA</name>
<comment type="catalytic activity">
    <reaction evidence="1">
        <text>O-phospho-L-threonyl-[protein] + H2O = L-threonyl-[protein] + phosphate</text>
        <dbReference type="Rhea" id="RHEA:47004"/>
        <dbReference type="Rhea" id="RHEA-COMP:11060"/>
        <dbReference type="Rhea" id="RHEA-COMP:11605"/>
        <dbReference type="ChEBI" id="CHEBI:15377"/>
        <dbReference type="ChEBI" id="CHEBI:30013"/>
        <dbReference type="ChEBI" id="CHEBI:43474"/>
        <dbReference type="ChEBI" id="CHEBI:61977"/>
        <dbReference type="EC" id="3.1.3.16"/>
    </reaction>
</comment>
<sequence length="522" mass="60515">MKGIEVHKQKVKKFERPKLQKYESVASCTPANGEFLKTHQEYTPVNLGKRTIDTHYNVETRLLQKNVLFNQDGSINLTLLKNHFQREGKLTVECATELISRAKTILSGEPNLLVLQAPIYVCGDIHGQFYDLLTIFDITKNEDCSYVFMGDYVDRGDFGCEVLFYLLAQKLMNPKKFFLLRGNHESRMMTENMTFNIECEYKYNSVELLDQIHSLFDCFPLAALIEGNGLGRFLCTHGGISPQLQKLSQYNEINRFQEPPTSGAMCDLLWSDPLDQPHPESMDKRRLEAWLNTDFVDNTLRQTSVMYGLRGLLNFLNKNDLICLVRAHQVMEDGFKLHYFMQNIDLPPCITVFSAPNYCDAYQNKASVLKINTENICFEQFEYVDHPFNFPDFLDCFNYSLPTLMESIVTVLSELVVEVKEEEETDIKPEEKQADAELKAKIDLLKEKTEKEYKEKKQILDLKKEIKAMKTVNKDWFDKVLRIDKKNEMRPRSVSLGKVTSRPRNVRTVSDSHLFMPFEGQI</sequence>
<proteinExistence type="inferred from homology"/>
<evidence type="ECO:0000259" key="2">
    <source>
        <dbReference type="PROSITE" id="PS00125"/>
    </source>
</evidence>
<accession>A0ABQ0DC82</accession>
<keyword evidence="4" id="KW-1185">Reference proteome</keyword>
<organism evidence="3 4">
    <name type="scientific">Entamoeba nuttalli</name>
    <dbReference type="NCBI Taxonomy" id="412467"/>
    <lineage>
        <taxon>Eukaryota</taxon>
        <taxon>Amoebozoa</taxon>
        <taxon>Evosea</taxon>
        <taxon>Archamoebae</taxon>
        <taxon>Mastigamoebida</taxon>
        <taxon>Entamoebidae</taxon>
        <taxon>Entamoeba</taxon>
    </lineage>
</organism>
<dbReference type="Proteomes" id="UP001628156">
    <property type="component" value="Unassembled WGS sequence"/>
</dbReference>
<dbReference type="EMBL" id="BAAFRS010000054">
    <property type="protein sequence ID" value="GAB1220462.1"/>
    <property type="molecule type" value="Genomic_DNA"/>
</dbReference>
<dbReference type="InterPro" id="IPR029052">
    <property type="entry name" value="Metallo-depent_PP-like"/>
</dbReference>
<dbReference type="SUPFAM" id="SSF56300">
    <property type="entry name" value="Metallo-dependent phosphatases"/>
    <property type="match status" value="1"/>
</dbReference>
<dbReference type="PANTHER" id="PTHR45673">
    <property type="entry name" value="SERINE/THREONINE-PROTEIN PHOSPHATASE 2B CATALYTIC SUBUNIT 1-RELATED"/>
    <property type="match status" value="1"/>
</dbReference>
<reference evidence="3 4" key="1">
    <citation type="journal article" date="2019" name="PLoS Negl. Trop. Dis.">
        <title>Whole genome sequencing of Entamoeba nuttalli reveals mammalian host-related molecular signatures and a novel octapeptide-repeat surface protein.</title>
        <authorList>
            <person name="Tanaka M."/>
            <person name="Makiuchi T."/>
            <person name="Komiyama T."/>
            <person name="Shiina T."/>
            <person name="Osaki K."/>
            <person name="Tachibana H."/>
        </authorList>
    </citation>
    <scope>NUCLEOTIDE SEQUENCE [LARGE SCALE GENOMIC DNA]</scope>
    <source>
        <strain evidence="3 4">P19-061405</strain>
    </source>
</reference>
<dbReference type="Gene3D" id="3.60.21.10">
    <property type="match status" value="1"/>
</dbReference>
<dbReference type="InterPro" id="IPR004843">
    <property type="entry name" value="Calcineurin-like_PHP"/>
</dbReference>
<dbReference type="InterPro" id="IPR043360">
    <property type="entry name" value="PP2B"/>
</dbReference>
<feature type="domain" description="Serine/threonine specific protein phosphatases" evidence="2">
    <location>
        <begin position="180"/>
        <end position="185"/>
    </location>
</feature>
<comment type="similarity">
    <text evidence="1">Belongs to the PPP phosphatase family.</text>
</comment>
<dbReference type="InterPro" id="IPR006186">
    <property type="entry name" value="Ser/Thr-sp_prot-phosphatase"/>
</dbReference>
<dbReference type="Pfam" id="PF00149">
    <property type="entry name" value="Metallophos"/>
    <property type="match status" value="1"/>
</dbReference>
<dbReference type="EC" id="3.1.3.16" evidence="1"/>
<keyword evidence="1" id="KW-0378">Hydrolase</keyword>
<gene>
    <name evidence="3" type="ORF">ENUP19_0054G0035</name>
</gene>